<dbReference type="PANTHER" id="PTHR43727:SF2">
    <property type="entry name" value="GROUP IV DECARBOXYLASE"/>
    <property type="match status" value="1"/>
</dbReference>
<evidence type="ECO:0000313" key="11">
    <source>
        <dbReference type="EMBL" id="MTU42827.1"/>
    </source>
</evidence>
<feature type="binding site" evidence="5">
    <location>
        <position position="286"/>
    </location>
    <ligand>
        <name>substrate</name>
    </ligand>
</feature>
<feature type="binding site" evidence="5">
    <location>
        <position position="246"/>
    </location>
    <ligand>
        <name>pyridoxal 5'-phosphate</name>
        <dbReference type="ChEBI" id="CHEBI:597326"/>
    </ligand>
</feature>
<dbReference type="SUPFAM" id="SSF51419">
    <property type="entry name" value="PLP-binding barrel"/>
    <property type="match status" value="1"/>
</dbReference>
<dbReference type="GO" id="GO:0030170">
    <property type="term" value="F:pyridoxal phosphate binding"/>
    <property type="evidence" value="ECO:0007669"/>
    <property type="project" value="UniProtKB-UniRule"/>
</dbReference>
<comment type="similarity">
    <text evidence="5">Belongs to the Orn/Lys/Arg decarboxylase class-II family. LysA subfamily.</text>
</comment>
<evidence type="ECO:0000256" key="5">
    <source>
        <dbReference type="HAMAP-Rule" id="MF_02120"/>
    </source>
</evidence>
<feature type="binding site" evidence="5">
    <location>
        <position position="381"/>
    </location>
    <ligand>
        <name>pyridoxal 5'-phosphate</name>
        <dbReference type="ChEBI" id="CHEBI:597326"/>
    </ligand>
</feature>
<dbReference type="InterPro" id="IPR002986">
    <property type="entry name" value="DAP_deCOOHase_LysA"/>
</dbReference>
<dbReference type="Gene3D" id="2.40.37.10">
    <property type="entry name" value="Lyase, Ornithine Decarboxylase, Chain A, domain 1"/>
    <property type="match status" value="1"/>
</dbReference>
<comment type="function">
    <text evidence="5">Specifically catalyzes the decarboxylation of meso-diaminopimelate (meso-DAP) to L-lysine.</text>
</comment>
<comment type="subunit">
    <text evidence="5">Homodimer.</text>
</comment>
<dbReference type="EMBL" id="WNCL01000009">
    <property type="protein sequence ID" value="MTU42827.1"/>
    <property type="molecule type" value="Genomic_DNA"/>
</dbReference>
<accession>A0A6I3S4N0</accession>
<dbReference type="HAMAP" id="MF_02120">
    <property type="entry name" value="LysA"/>
    <property type="match status" value="1"/>
</dbReference>
<dbReference type="Pfam" id="PF00278">
    <property type="entry name" value="Orn_DAP_Arg_deC"/>
    <property type="match status" value="1"/>
</dbReference>
<dbReference type="InterPro" id="IPR000183">
    <property type="entry name" value="Orn/DAP/Arg_de-COase"/>
</dbReference>
<dbReference type="FunFam" id="3.20.20.10:FF:000003">
    <property type="entry name" value="Diaminopimelate decarboxylase"/>
    <property type="match status" value="1"/>
</dbReference>
<dbReference type="RefSeq" id="WP_118632134.1">
    <property type="nucleotide sequence ID" value="NZ_CALXOM010000038.1"/>
</dbReference>
<dbReference type="AlphaFoldDB" id="A0A6I3S4N0"/>
<evidence type="ECO:0000256" key="3">
    <source>
        <dbReference type="ARBA" id="ARBA00022898"/>
    </source>
</evidence>
<dbReference type="Proteomes" id="UP000462362">
    <property type="component" value="Unassembled WGS sequence"/>
</dbReference>
<protein>
    <recommendedName>
        <fullName evidence="5 6">Diaminopimelate decarboxylase</fullName>
        <shortName evidence="5">DAP decarboxylase</shortName>
        <shortName evidence="5">DAPDC</shortName>
        <ecNumber evidence="5 6">4.1.1.20</ecNumber>
    </recommendedName>
</protein>
<dbReference type="PANTHER" id="PTHR43727">
    <property type="entry name" value="DIAMINOPIMELATE DECARBOXYLASE"/>
    <property type="match status" value="1"/>
</dbReference>
<dbReference type="SUPFAM" id="SSF50621">
    <property type="entry name" value="Alanine racemase C-terminal domain-like"/>
    <property type="match status" value="1"/>
</dbReference>
<keyword evidence="2 5" id="KW-0210">Decarboxylase</keyword>
<evidence type="ECO:0000256" key="8">
    <source>
        <dbReference type="RuleBase" id="RU003738"/>
    </source>
</evidence>
<sequence length="437" mass="48301">MNLSLPNDREFAWKDGTLWCENVPLKDLAARFGTPLYVYSKQAIVNAFQSYQKPLEPYKHLMCFAVKANSNLSIIRLLGKLGAGFDIVSEGELRRIQAAGCDTSKVIFSGVAKTYHEIEAALDADIKCFNIESPAELDRVIAVAQKKGKKARVSFRVNPDVDAKTHPYISTGLKKNKFGIAYDQAVELYLKASRSPELEVVGIDCHIGSQITDTAPFVDACEKLCTLLDKLRLNRIDLQHIDFGGGLGIQYSNEAVPSPTVLVAALRRVLVKRGYGDKEMIFEAGRSLVGNSGALLMTVQYMKQGELKNFCIVDCGMNDMIRPTLYQAWMQIVPVTPKKEEKETYCYVVGPVCETGDWLGKDRLLNVQEGDLLALLSAGAYGMSMASNYNSRCLPAEVLVDGNRAVLIRKRQCAEELFSDEILVTDTQLGSDGLTDQ</sequence>
<evidence type="ECO:0000259" key="9">
    <source>
        <dbReference type="Pfam" id="PF00278"/>
    </source>
</evidence>
<dbReference type="InterPro" id="IPR009006">
    <property type="entry name" value="Ala_racemase/Decarboxylase_C"/>
</dbReference>
<dbReference type="PRINTS" id="PR01181">
    <property type="entry name" value="DAPDCRBXLASE"/>
</dbReference>
<feature type="modified residue" description="N6-(pyridoxal phosphate)lysine" evidence="5 7">
    <location>
        <position position="67"/>
    </location>
</feature>
<dbReference type="InterPro" id="IPR022653">
    <property type="entry name" value="De-COase2_pyr-phos_BS"/>
</dbReference>
<dbReference type="PROSITE" id="PS00878">
    <property type="entry name" value="ODR_DC_2_1"/>
    <property type="match status" value="1"/>
</dbReference>
<dbReference type="InterPro" id="IPR029066">
    <property type="entry name" value="PLP-binding_barrel"/>
</dbReference>
<comment type="caution">
    <text evidence="11">The sequence shown here is derived from an EMBL/GenBank/DDBJ whole genome shotgun (WGS) entry which is preliminary data.</text>
</comment>
<evidence type="ECO:0000313" key="12">
    <source>
        <dbReference type="Proteomes" id="UP000462362"/>
    </source>
</evidence>
<dbReference type="GO" id="GO:0009089">
    <property type="term" value="P:lysine biosynthetic process via diaminopimelate"/>
    <property type="evidence" value="ECO:0007669"/>
    <property type="project" value="UniProtKB-UniRule"/>
</dbReference>
<feature type="binding site" evidence="5">
    <location>
        <position position="322"/>
    </location>
    <ligand>
        <name>substrate</name>
    </ligand>
</feature>
<evidence type="ECO:0000256" key="7">
    <source>
        <dbReference type="PIRSR" id="PIRSR600183-50"/>
    </source>
</evidence>
<dbReference type="GO" id="GO:0008836">
    <property type="term" value="F:diaminopimelate decarboxylase activity"/>
    <property type="evidence" value="ECO:0007669"/>
    <property type="project" value="UniProtKB-UniRule"/>
</dbReference>
<keyword evidence="3 5" id="KW-0663">Pyridoxal phosphate</keyword>
<comment type="cofactor">
    <cofactor evidence="1 5 7 8">
        <name>pyridoxal 5'-phosphate</name>
        <dbReference type="ChEBI" id="CHEBI:597326"/>
    </cofactor>
</comment>
<name>A0A6I3S4N0_9BURK</name>
<dbReference type="InterPro" id="IPR022643">
    <property type="entry name" value="De-COase2_C"/>
</dbReference>
<dbReference type="NCBIfam" id="TIGR01048">
    <property type="entry name" value="lysA"/>
    <property type="match status" value="1"/>
</dbReference>
<keyword evidence="4 5" id="KW-0456">Lyase</keyword>
<comment type="catalytic activity">
    <reaction evidence="5 8">
        <text>meso-2,6-diaminopimelate + H(+) = L-lysine + CO2</text>
        <dbReference type="Rhea" id="RHEA:15101"/>
        <dbReference type="ChEBI" id="CHEBI:15378"/>
        <dbReference type="ChEBI" id="CHEBI:16526"/>
        <dbReference type="ChEBI" id="CHEBI:32551"/>
        <dbReference type="ChEBI" id="CHEBI:57791"/>
        <dbReference type="EC" id="4.1.1.20"/>
    </reaction>
</comment>
<gene>
    <name evidence="5 11" type="primary">lysA</name>
    <name evidence="11" type="ORF">GMD42_04170</name>
</gene>
<dbReference type="UniPathway" id="UPA00034">
    <property type="reaction ID" value="UER00027"/>
</dbReference>
<dbReference type="CDD" id="cd06828">
    <property type="entry name" value="PLPDE_III_DapDC"/>
    <property type="match status" value="1"/>
</dbReference>
<keyword evidence="5" id="KW-0028">Amino-acid biosynthesis</keyword>
<feature type="binding site" evidence="5">
    <location>
        <position position="354"/>
    </location>
    <ligand>
        <name>substrate</name>
    </ligand>
</feature>
<keyword evidence="5 8" id="KW-0457">Lysine biosynthesis</keyword>
<feature type="domain" description="Orn/DAP/Arg decarboxylase 2 C-terminal" evidence="9">
    <location>
        <begin position="37"/>
        <end position="379"/>
    </location>
</feature>
<dbReference type="InterPro" id="IPR022644">
    <property type="entry name" value="De-COase2_N"/>
</dbReference>
<dbReference type="PRINTS" id="PR01179">
    <property type="entry name" value="ODADCRBXLASE"/>
</dbReference>
<evidence type="ECO:0000256" key="1">
    <source>
        <dbReference type="ARBA" id="ARBA00001933"/>
    </source>
</evidence>
<feature type="binding site" evidence="5">
    <location>
        <position position="381"/>
    </location>
    <ligand>
        <name>substrate</name>
    </ligand>
</feature>
<reference evidence="11 12" key="1">
    <citation type="journal article" date="2019" name="Nat. Med.">
        <title>A library of human gut bacterial isolates paired with longitudinal multiomics data enables mechanistic microbiome research.</title>
        <authorList>
            <person name="Poyet M."/>
            <person name="Groussin M."/>
            <person name="Gibbons S.M."/>
            <person name="Avila-Pacheco J."/>
            <person name="Jiang X."/>
            <person name="Kearney S.M."/>
            <person name="Perrotta A.R."/>
            <person name="Berdy B."/>
            <person name="Zhao S."/>
            <person name="Lieberman T.D."/>
            <person name="Swanson P.K."/>
            <person name="Smith M."/>
            <person name="Roesemann S."/>
            <person name="Alexander J.E."/>
            <person name="Rich S.A."/>
            <person name="Livny J."/>
            <person name="Vlamakis H."/>
            <person name="Clish C."/>
            <person name="Bullock K."/>
            <person name="Deik A."/>
            <person name="Scott J."/>
            <person name="Pierce K.A."/>
            <person name="Xavier R.J."/>
            <person name="Alm E.J."/>
        </authorList>
    </citation>
    <scope>NUCLEOTIDE SEQUENCE [LARGE SCALE GENOMIC DNA]</scope>
    <source>
        <strain evidence="11 12">BIOML-A2</strain>
    </source>
</reference>
<feature type="domain" description="Orn/DAP/Arg decarboxylase 2 N-terminal" evidence="10">
    <location>
        <begin position="43"/>
        <end position="289"/>
    </location>
</feature>
<dbReference type="Gene3D" id="3.20.20.10">
    <property type="entry name" value="Alanine racemase"/>
    <property type="match status" value="1"/>
</dbReference>
<comment type="pathway">
    <text evidence="5 8">Amino-acid biosynthesis; L-lysine biosynthesis via DAP pathway; L-lysine from DL-2,6-diaminopimelate: step 1/1.</text>
</comment>
<feature type="binding site" evidence="5">
    <location>
        <begin position="283"/>
        <end position="286"/>
    </location>
    <ligand>
        <name>pyridoxal 5'-phosphate</name>
        <dbReference type="ChEBI" id="CHEBI:597326"/>
    </ligand>
</feature>
<dbReference type="EC" id="4.1.1.20" evidence="5 6"/>
<proteinExistence type="inferred from homology"/>
<organism evidence="11 12">
    <name type="scientific">Parasutterella excrementihominis</name>
    <dbReference type="NCBI Taxonomy" id="487175"/>
    <lineage>
        <taxon>Bacteria</taxon>
        <taxon>Pseudomonadati</taxon>
        <taxon>Pseudomonadota</taxon>
        <taxon>Betaproteobacteria</taxon>
        <taxon>Burkholderiales</taxon>
        <taxon>Sutterellaceae</taxon>
        <taxon>Parasutterella</taxon>
    </lineage>
</organism>
<evidence type="ECO:0000256" key="2">
    <source>
        <dbReference type="ARBA" id="ARBA00022793"/>
    </source>
</evidence>
<evidence type="ECO:0000256" key="6">
    <source>
        <dbReference type="NCBIfam" id="TIGR01048"/>
    </source>
</evidence>
<evidence type="ECO:0000256" key="4">
    <source>
        <dbReference type="ARBA" id="ARBA00023239"/>
    </source>
</evidence>
<evidence type="ECO:0000259" key="10">
    <source>
        <dbReference type="Pfam" id="PF02784"/>
    </source>
</evidence>
<feature type="binding site" evidence="5">
    <location>
        <position position="326"/>
    </location>
    <ligand>
        <name>substrate</name>
    </ligand>
</feature>
<feature type="active site" description="Proton donor" evidence="7">
    <location>
        <position position="353"/>
    </location>
</feature>
<dbReference type="Pfam" id="PF02784">
    <property type="entry name" value="Orn_Arg_deC_N"/>
    <property type="match status" value="1"/>
</dbReference>